<dbReference type="Pfam" id="PF00106">
    <property type="entry name" value="adh_short"/>
    <property type="match status" value="1"/>
</dbReference>
<dbReference type="SMART" id="SM00822">
    <property type="entry name" value="PKS_KR"/>
    <property type="match status" value="1"/>
</dbReference>
<dbReference type="InterPro" id="IPR020904">
    <property type="entry name" value="Sc_DH/Rdtase_CS"/>
</dbReference>
<dbReference type="PRINTS" id="PR00080">
    <property type="entry name" value="SDRFAMILY"/>
</dbReference>
<dbReference type="InterPro" id="IPR057326">
    <property type="entry name" value="KR_dom"/>
</dbReference>
<proteinExistence type="inferred from homology"/>
<dbReference type="Proteomes" id="UP000182719">
    <property type="component" value="Unassembled WGS sequence"/>
</dbReference>
<evidence type="ECO:0000256" key="3">
    <source>
        <dbReference type="RuleBase" id="RU000363"/>
    </source>
</evidence>
<dbReference type="PRINTS" id="PR00081">
    <property type="entry name" value="GDHRDH"/>
</dbReference>
<dbReference type="AlphaFoldDB" id="A0A1H7FXG4"/>
<dbReference type="FunFam" id="3.40.50.720:FF:000084">
    <property type="entry name" value="Short-chain dehydrogenase reductase"/>
    <property type="match status" value="1"/>
</dbReference>
<reference evidence="7" key="1">
    <citation type="submission" date="2016-10" db="EMBL/GenBank/DDBJ databases">
        <authorList>
            <person name="Varghese N."/>
            <person name="Submissions S."/>
        </authorList>
    </citation>
    <scope>NUCLEOTIDE SEQUENCE [LARGE SCALE GENOMIC DNA]</scope>
    <source>
        <strain evidence="7">DSM 17044</strain>
    </source>
</reference>
<dbReference type="SUPFAM" id="SSF51735">
    <property type="entry name" value="NAD(P)-binding Rossmann-fold domains"/>
    <property type="match status" value="1"/>
</dbReference>
<keyword evidence="7" id="KW-1185">Reference proteome</keyword>
<evidence type="ECO:0000313" key="6">
    <source>
        <dbReference type="EMBL" id="SEK30736.1"/>
    </source>
</evidence>
<dbReference type="InterPro" id="IPR036291">
    <property type="entry name" value="NAD(P)-bd_dom_sf"/>
</dbReference>
<comment type="similarity">
    <text evidence="1 3">Belongs to the short-chain dehydrogenases/reductases (SDR) family.</text>
</comment>
<dbReference type="PROSITE" id="PS00061">
    <property type="entry name" value="ADH_SHORT"/>
    <property type="match status" value="1"/>
</dbReference>
<dbReference type="CDD" id="cd05233">
    <property type="entry name" value="SDR_c"/>
    <property type="match status" value="1"/>
</dbReference>
<keyword evidence="4" id="KW-1133">Transmembrane helix</keyword>
<dbReference type="GO" id="GO:0016020">
    <property type="term" value="C:membrane"/>
    <property type="evidence" value="ECO:0007669"/>
    <property type="project" value="TreeGrafter"/>
</dbReference>
<gene>
    <name evidence="6" type="ORF">SAMN05444354_101243</name>
</gene>
<dbReference type="GO" id="GO:0016491">
    <property type="term" value="F:oxidoreductase activity"/>
    <property type="evidence" value="ECO:0007669"/>
    <property type="project" value="UniProtKB-KW"/>
</dbReference>
<keyword evidence="2" id="KW-0560">Oxidoreductase</keyword>
<evidence type="ECO:0000256" key="1">
    <source>
        <dbReference type="ARBA" id="ARBA00006484"/>
    </source>
</evidence>
<feature type="domain" description="Ketoreductase" evidence="5">
    <location>
        <begin position="41"/>
        <end position="180"/>
    </location>
</feature>
<dbReference type="PANTHER" id="PTHR44196:SF1">
    <property type="entry name" value="DEHYDROGENASE_REDUCTASE SDR FAMILY MEMBER 7B"/>
    <property type="match status" value="1"/>
</dbReference>
<dbReference type="InterPro" id="IPR002347">
    <property type="entry name" value="SDR_fam"/>
</dbReference>
<evidence type="ECO:0000259" key="5">
    <source>
        <dbReference type="SMART" id="SM00822"/>
    </source>
</evidence>
<keyword evidence="4" id="KW-0472">Membrane</keyword>
<feature type="transmembrane region" description="Helical" evidence="4">
    <location>
        <begin position="12"/>
        <end position="32"/>
    </location>
</feature>
<evidence type="ECO:0000256" key="2">
    <source>
        <dbReference type="ARBA" id="ARBA00023002"/>
    </source>
</evidence>
<evidence type="ECO:0000256" key="4">
    <source>
        <dbReference type="SAM" id="Phobius"/>
    </source>
</evidence>
<dbReference type="Gene3D" id="3.40.50.720">
    <property type="entry name" value="NAD(P)-binding Rossmann-like Domain"/>
    <property type="match status" value="1"/>
</dbReference>
<name>A0A1H7FXG4_STIAU</name>
<organism evidence="6 7">
    <name type="scientific">Stigmatella aurantiaca</name>
    <dbReference type="NCBI Taxonomy" id="41"/>
    <lineage>
        <taxon>Bacteria</taxon>
        <taxon>Pseudomonadati</taxon>
        <taxon>Myxococcota</taxon>
        <taxon>Myxococcia</taxon>
        <taxon>Myxococcales</taxon>
        <taxon>Cystobacterineae</taxon>
        <taxon>Archangiaceae</taxon>
        <taxon>Stigmatella</taxon>
    </lineage>
</organism>
<evidence type="ECO:0000313" key="7">
    <source>
        <dbReference type="Proteomes" id="UP000182719"/>
    </source>
</evidence>
<accession>A0A1H7FXG4</accession>
<sequence>MAERHTKESSRFTFGTFAAAGLGTVLGLRALLRTNTSFQNKTVLITGGSRGLGFVLARRFLREGARVAICGREEATLARARVELDALGGQSMTLTCDVTDPVQVEAMVAEVQETLGPVDVLVNNAGIIQAGPIESMTLEDFQEAFNIHLWAPLYTTLAVLPGMKKRQQGRIINISSIGGKISVPHLVPYSASKFALVGLSDGMRAELAQDGIQVTTVCPGLIRTGSPRNATFKGNHEAEYAWFSVSDSLPGLSMNAERVAKKIIEASRRGDAEVLVGLPAKLGALARALAPNLTASLLAFANRHLPQDSSPERFKGHQSETPLTRSWLTELSRRAAERNNENGVPVH</sequence>
<dbReference type="RefSeq" id="WP_075004536.1">
    <property type="nucleotide sequence ID" value="NZ_FOAP01000001.1"/>
</dbReference>
<dbReference type="PANTHER" id="PTHR44196">
    <property type="entry name" value="DEHYDROGENASE/REDUCTASE SDR FAMILY MEMBER 7B"/>
    <property type="match status" value="1"/>
</dbReference>
<dbReference type="OrthoDB" id="151996at2"/>
<protein>
    <submittedName>
        <fullName evidence="6">Short-chain dehydrogenase</fullName>
    </submittedName>
</protein>
<keyword evidence="4" id="KW-0812">Transmembrane</keyword>
<dbReference type="EMBL" id="FOAP01000001">
    <property type="protein sequence ID" value="SEK30736.1"/>
    <property type="molecule type" value="Genomic_DNA"/>
</dbReference>